<name>A0AAN9Y1X9_9HEMI</name>
<keyword evidence="6" id="KW-1185">Reference proteome</keyword>
<sequence length="189" mass="20192">MAVELFYSAANLLEPRFGFVTFHSEDVVEKVCEIHFHEINNKMVECKKAQPKEVMLPVTVAKSRLPGRGAYGELASSSKCEASTSNDASVSVTTALGNPSAYRFTPYPLPATSTNVAPAIFPAAYIPVPTPTPLYGAMQAAVYKRLLGLRVPQATPPLTYSMSDLLGVQSFDIPAAVFPAGTVPVTIAL</sequence>
<dbReference type="GO" id="GO:0005737">
    <property type="term" value="C:cytoplasm"/>
    <property type="evidence" value="ECO:0007669"/>
    <property type="project" value="UniProtKB-SubCell"/>
</dbReference>
<dbReference type="EMBL" id="JBBCAQ010000034">
    <property type="protein sequence ID" value="KAK7580018.1"/>
    <property type="molecule type" value="Genomic_DNA"/>
</dbReference>
<reference evidence="5 6" key="1">
    <citation type="submission" date="2024-03" db="EMBL/GenBank/DDBJ databases">
        <title>Adaptation during the transition from Ophiocordyceps entomopathogen to insect associate is accompanied by gene loss and intensified selection.</title>
        <authorList>
            <person name="Ward C.M."/>
            <person name="Onetto C.A."/>
            <person name="Borneman A.R."/>
        </authorList>
    </citation>
    <scope>NUCLEOTIDE SEQUENCE [LARGE SCALE GENOMIC DNA]</scope>
    <source>
        <strain evidence="5">AWRI1</strain>
        <tissue evidence="5">Single Adult Female</tissue>
    </source>
</reference>
<dbReference type="GO" id="GO:0003729">
    <property type="term" value="F:mRNA binding"/>
    <property type="evidence" value="ECO:0007669"/>
    <property type="project" value="TreeGrafter"/>
</dbReference>
<keyword evidence="3" id="KW-0677">Repeat</keyword>
<evidence type="ECO:0000313" key="5">
    <source>
        <dbReference type="EMBL" id="KAK7580018.1"/>
    </source>
</evidence>
<dbReference type="InterPro" id="IPR012677">
    <property type="entry name" value="Nucleotide-bd_a/b_plait_sf"/>
</dbReference>
<evidence type="ECO:0000256" key="1">
    <source>
        <dbReference type="ARBA" id="ARBA00004496"/>
    </source>
</evidence>
<evidence type="ECO:0000313" key="6">
    <source>
        <dbReference type="Proteomes" id="UP001367676"/>
    </source>
</evidence>
<proteinExistence type="predicted"/>
<dbReference type="GO" id="GO:0006417">
    <property type="term" value="P:regulation of translation"/>
    <property type="evidence" value="ECO:0007669"/>
    <property type="project" value="TreeGrafter"/>
</dbReference>
<protein>
    <submittedName>
        <fullName evidence="5">Uncharacterized protein</fullName>
    </submittedName>
</protein>
<evidence type="ECO:0000256" key="2">
    <source>
        <dbReference type="ARBA" id="ARBA00022490"/>
    </source>
</evidence>
<dbReference type="AlphaFoldDB" id="A0AAN9Y1X9"/>
<accession>A0AAN9Y1X9</accession>
<comment type="subcellular location">
    <subcellularLocation>
        <location evidence="1">Cytoplasm</location>
    </subcellularLocation>
</comment>
<keyword evidence="4" id="KW-0694">RNA-binding</keyword>
<organism evidence="5 6">
    <name type="scientific">Parthenolecanium corni</name>
    <dbReference type="NCBI Taxonomy" id="536013"/>
    <lineage>
        <taxon>Eukaryota</taxon>
        <taxon>Metazoa</taxon>
        <taxon>Ecdysozoa</taxon>
        <taxon>Arthropoda</taxon>
        <taxon>Hexapoda</taxon>
        <taxon>Insecta</taxon>
        <taxon>Pterygota</taxon>
        <taxon>Neoptera</taxon>
        <taxon>Paraneoptera</taxon>
        <taxon>Hemiptera</taxon>
        <taxon>Sternorrhyncha</taxon>
        <taxon>Coccoidea</taxon>
        <taxon>Coccidae</taxon>
        <taxon>Parthenolecanium</taxon>
    </lineage>
</organism>
<comment type="caution">
    <text evidence="5">The sequence shown here is derived from an EMBL/GenBank/DDBJ whole genome shotgun (WGS) entry which is preliminary data.</text>
</comment>
<dbReference type="InterPro" id="IPR035979">
    <property type="entry name" value="RBD_domain_sf"/>
</dbReference>
<evidence type="ECO:0000256" key="3">
    <source>
        <dbReference type="ARBA" id="ARBA00022737"/>
    </source>
</evidence>
<dbReference type="SUPFAM" id="SSF54928">
    <property type="entry name" value="RNA-binding domain, RBD"/>
    <property type="match status" value="1"/>
</dbReference>
<keyword evidence="2" id="KW-0963">Cytoplasm</keyword>
<evidence type="ECO:0000256" key="4">
    <source>
        <dbReference type="ARBA" id="ARBA00022884"/>
    </source>
</evidence>
<dbReference type="PANTHER" id="PTHR48032:SF18">
    <property type="entry name" value="RRM DOMAIN-CONTAINING PROTEIN"/>
    <property type="match status" value="1"/>
</dbReference>
<dbReference type="Gene3D" id="3.30.70.330">
    <property type="match status" value="1"/>
</dbReference>
<gene>
    <name evidence="5" type="ORF">V9T40_000647</name>
</gene>
<dbReference type="PANTHER" id="PTHR48032">
    <property type="entry name" value="RNA-BINDING PROTEIN MUSASHI HOMOLOG RBP6"/>
    <property type="match status" value="1"/>
</dbReference>
<dbReference type="Proteomes" id="UP001367676">
    <property type="component" value="Unassembled WGS sequence"/>
</dbReference>